<sequence>MGLLCFSPLVNSVKFYPNSPSGYRPLETAYAKVTAISCACISWIRMLPMMGTCSLILTSIKPFESTLRISFRPRNQRDAQLLPGLTA</sequence>
<evidence type="ECO:0000313" key="1">
    <source>
        <dbReference type="EMBL" id="GIX74972.1"/>
    </source>
</evidence>
<keyword evidence="2" id="KW-1185">Reference proteome</keyword>
<reference evidence="1 2" key="1">
    <citation type="submission" date="2021-06" db="EMBL/GenBank/DDBJ databases">
        <title>Caerostris darwini draft genome.</title>
        <authorList>
            <person name="Kono N."/>
            <person name="Arakawa K."/>
        </authorList>
    </citation>
    <scope>NUCLEOTIDE SEQUENCE [LARGE SCALE GENOMIC DNA]</scope>
</reference>
<protein>
    <submittedName>
        <fullName evidence="1">Uncharacterized protein</fullName>
    </submittedName>
</protein>
<accession>A0AAV4MRI9</accession>
<comment type="caution">
    <text evidence="1">The sequence shown here is derived from an EMBL/GenBank/DDBJ whole genome shotgun (WGS) entry which is preliminary data.</text>
</comment>
<dbReference type="EMBL" id="BPLQ01000787">
    <property type="protein sequence ID" value="GIX74972.1"/>
    <property type="molecule type" value="Genomic_DNA"/>
</dbReference>
<name>A0AAV4MRI9_9ARAC</name>
<proteinExistence type="predicted"/>
<gene>
    <name evidence="1" type="ORF">CDAR_248661</name>
</gene>
<dbReference type="AlphaFoldDB" id="A0AAV4MRI9"/>
<evidence type="ECO:0000313" key="2">
    <source>
        <dbReference type="Proteomes" id="UP001054837"/>
    </source>
</evidence>
<organism evidence="1 2">
    <name type="scientific">Caerostris darwini</name>
    <dbReference type="NCBI Taxonomy" id="1538125"/>
    <lineage>
        <taxon>Eukaryota</taxon>
        <taxon>Metazoa</taxon>
        <taxon>Ecdysozoa</taxon>
        <taxon>Arthropoda</taxon>
        <taxon>Chelicerata</taxon>
        <taxon>Arachnida</taxon>
        <taxon>Araneae</taxon>
        <taxon>Araneomorphae</taxon>
        <taxon>Entelegynae</taxon>
        <taxon>Araneoidea</taxon>
        <taxon>Araneidae</taxon>
        <taxon>Caerostris</taxon>
    </lineage>
</organism>
<dbReference type="Proteomes" id="UP001054837">
    <property type="component" value="Unassembled WGS sequence"/>
</dbReference>